<feature type="transmembrane region" description="Helical" evidence="1">
    <location>
        <begin position="204"/>
        <end position="228"/>
    </location>
</feature>
<dbReference type="CDD" id="cd12087">
    <property type="entry name" value="TM_EGFR-like"/>
    <property type="match status" value="1"/>
</dbReference>
<keyword evidence="1" id="KW-0472">Membrane</keyword>
<feature type="signal peptide" evidence="2">
    <location>
        <begin position="1"/>
        <end position="22"/>
    </location>
</feature>
<proteinExistence type="predicted"/>
<evidence type="ECO:0000313" key="4">
    <source>
        <dbReference type="Proteomes" id="UP000807342"/>
    </source>
</evidence>
<evidence type="ECO:0000313" key="3">
    <source>
        <dbReference type="EMBL" id="KAF9445378.1"/>
    </source>
</evidence>
<feature type="chain" id="PRO_5040137629" evidence="2">
    <location>
        <begin position="23"/>
        <end position="304"/>
    </location>
</feature>
<dbReference type="Proteomes" id="UP000807342">
    <property type="component" value="Unassembled WGS sequence"/>
</dbReference>
<accession>A0A9P5X6H1</accession>
<name>A0A9P5X6H1_9AGAR</name>
<keyword evidence="1" id="KW-0812">Transmembrane</keyword>
<sequence>MRPFPAYLLCLYLLALFSPVRLALVNVTVDDSGQDPITNRSIIYGLGYNAGQDCGDCLVTTMGGLDPGKTYMRSWHDSTYKGGPLPCMASFTFTGSAIYVFGILAGAGGPWSPSIDIQFYIDERLMSTFQRTLPTELTYNVPYFAIDNLTNSEHSLTILNGEVGKNQSLALIDYLVYSYDPNTNQTLTRTPTPTPAASKAPAPAGVIAAGVLGGVALILLFASIYLYLRSRQNIHAFIQSQPSPDDAAEVTPYSGPSNGPIQIIKNRLRGTQDVVQPPAYTEISAAGTASSPRALTRVSNVTST</sequence>
<keyword evidence="1" id="KW-1133">Transmembrane helix</keyword>
<evidence type="ECO:0000256" key="1">
    <source>
        <dbReference type="SAM" id="Phobius"/>
    </source>
</evidence>
<dbReference type="EMBL" id="MU151305">
    <property type="protein sequence ID" value="KAF9445378.1"/>
    <property type="molecule type" value="Genomic_DNA"/>
</dbReference>
<evidence type="ECO:0000256" key="2">
    <source>
        <dbReference type="SAM" id="SignalP"/>
    </source>
</evidence>
<dbReference type="OrthoDB" id="2758521at2759"/>
<comment type="caution">
    <text evidence="3">The sequence shown here is derived from an EMBL/GenBank/DDBJ whole genome shotgun (WGS) entry which is preliminary data.</text>
</comment>
<keyword evidence="2" id="KW-0732">Signal</keyword>
<organism evidence="3 4">
    <name type="scientific">Macrolepiota fuliginosa MF-IS2</name>
    <dbReference type="NCBI Taxonomy" id="1400762"/>
    <lineage>
        <taxon>Eukaryota</taxon>
        <taxon>Fungi</taxon>
        <taxon>Dikarya</taxon>
        <taxon>Basidiomycota</taxon>
        <taxon>Agaricomycotina</taxon>
        <taxon>Agaricomycetes</taxon>
        <taxon>Agaricomycetidae</taxon>
        <taxon>Agaricales</taxon>
        <taxon>Agaricineae</taxon>
        <taxon>Agaricaceae</taxon>
        <taxon>Macrolepiota</taxon>
    </lineage>
</organism>
<protein>
    <submittedName>
        <fullName evidence="3">Uncharacterized protein</fullName>
    </submittedName>
</protein>
<dbReference type="Gene3D" id="2.60.120.260">
    <property type="entry name" value="Galactose-binding domain-like"/>
    <property type="match status" value="1"/>
</dbReference>
<gene>
    <name evidence="3" type="ORF">P691DRAFT_805741</name>
</gene>
<reference evidence="3" key="1">
    <citation type="submission" date="2020-11" db="EMBL/GenBank/DDBJ databases">
        <authorList>
            <consortium name="DOE Joint Genome Institute"/>
            <person name="Ahrendt S."/>
            <person name="Riley R."/>
            <person name="Andreopoulos W."/>
            <person name="Labutti K."/>
            <person name="Pangilinan J."/>
            <person name="Ruiz-Duenas F.J."/>
            <person name="Barrasa J.M."/>
            <person name="Sanchez-Garcia M."/>
            <person name="Camarero S."/>
            <person name="Miyauchi S."/>
            <person name="Serrano A."/>
            <person name="Linde D."/>
            <person name="Babiker R."/>
            <person name="Drula E."/>
            <person name="Ayuso-Fernandez I."/>
            <person name="Pacheco R."/>
            <person name="Padilla G."/>
            <person name="Ferreira P."/>
            <person name="Barriuso J."/>
            <person name="Kellner H."/>
            <person name="Castanera R."/>
            <person name="Alfaro M."/>
            <person name="Ramirez L."/>
            <person name="Pisabarro A.G."/>
            <person name="Kuo A."/>
            <person name="Tritt A."/>
            <person name="Lipzen A."/>
            <person name="He G."/>
            <person name="Yan M."/>
            <person name="Ng V."/>
            <person name="Cullen D."/>
            <person name="Martin F."/>
            <person name="Rosso M.-N."/>
            <person name="Henrissat B."/>
            <person name="Hibbett D."/>
            <person name="Martinez A.T."/>
            <person name="Grigoriev I.V."/>
        </authorList>
    </citation>
    <scope>NUCLEOTIDE SEQUENCE</scope>
    <source>
        <strain evidence="3">MF-IS2</strain>
    </source>
</reference>
<keyword evidence="4" id="KW-1185">Reference proteome</keyword>
<dbReference type="AlphaFoldDB" id="A0A9P5X6H1"/>